<organism evidence="2 3">
    <name type="scientific">Oesophagostomum dentatum</name>
    <name type="common">Nodular worm</name>
    <dbReference type="NCBI Taxonomy" id="61180"/>
    <lineage>
        <taxon>Eukaryota</taxon>
        <taxon>Metazoa</taxon>
        <taxon>Ecdysozoa</taxon>
        <taxon>Nematoda</taxon>
        <taxon>Chromadorea</taxon>
        <taxon>Rhabditida</taxon>
        <taxon>Rhabditina</taxon>
        <taxon>Rhabditomorpha</taxon>
        <taxon>Strongyloidea</taxon>
        <taxon>Strongylidae</taxon>
        <taxon>Oesophagostomum</taxon>
    </lineage>
</organism>
<evidence type="ECO:0000313" key="2">
    <source>
        <dbReference type="EMBL" id="KHJ95361.1"/>
    </source>
</evidence>
<dbReference type="OrthoDB" id="5862544at2759"/>
<evidence type="ECO:0000313" key="3">
    <source>
        <dbReference type="Proteomes" id="UP000053660"/>
    </source>
</evidence>
<keyword evidence="3" id="KW-1185">Reference proteome</keyword>
<dbReference type="EMBL" id="KN549991">
    <property type="protein sequence ID" value="KHJ95361.1"/>
    <property type="molecule type" value="Genomic_DNA"/>
</dbReference>
<feature type="compositionally biased region" description="Basic and acidic residues" evidence="1">
    <location>
        <begin position="59"/>
        <end position="84"/>
    </location>
</feature>
<feature type="compositionally biased region" description="Basic and acidic residues" evidence="1">
    <location>
        <begin position="1"/>
        <end position="13"/>
    </location>
</feature>
<feature type="compositionally biased region" description="Basic and acidic residues" evidence="1">
    <location>
        <begin position="91"/>
        <end position="112"/>
    </location>
</feature>
<proteinExistence type="predicted"/>
<sequence>MHFGLDRDADTGKTCRFLTGEVEEKSEEEEEEGERDPNIIREDRKKKKEELHFAQVGDLKNKWKTGEVETAEQREAEERKELEALKTGPSVKERFHERSEAESTVERTWDRSELDTAGAAEARKSFMQGLAYETAAVEKSAKDLEELQFKRE</sequence>
<feature type="region of interest" description="Disordered" evidence="1">
    <location>
        <begin position="1"/>
        <end position="112"/>
    </location>
</feature>
<dbReference type="AlphaFoldDB" id="A0A0B1TGX2"/>
<feature type="compositionally biased region" description="Acidic residues" evidence="1">
    <location>
        <begin position="24"/>
        <end position="34"/>
    </location>
</feature>
<feature type="compositionally biased region" description="Basic and acidic residues" evidence="1">
    <location>
        <begin position="35"/>
        <end position="52"/>
    </location>
</feature>
<evidence type="ECO:0000256" key="1">
    <source>
        <dbReference type="SAM" id="MobiDB-lite"/>
    </source>
</evidence>
<accession>A0A0B1TGX2</accession>
<reference evidence="2 3" key="1">
    <citation type="submission" date="2014-03" db="EMBL/GenBank/DDBJ databases">
        <title>Draft genome of the hookworm Oesophagostomum dentatum.</title>
        <authorList>
            <person name="Mitreva M."/>
        </authorList>
    </citation>
    <scope>NUCLEOTIDE SEQUENCE [LARGE SCALE GENOMIC DNA]</scope>
    <source>
        <strain evidence="2 3">OD-Hann</strain>
    </source>
</reference>
<dbReference type="Proteomes" id="UP000053660">
    <property type="component" value="Unassembled WGS sequence"/>
</dbReference>
<protein>
    <submittedName>
        <fullName evidence="2">Uncharacterized protein</fullName>
    </submittedName>
</protein>
<gene>
    <name evidence="2" type="ORF">OESDEN_04694</name>
</gene>
<name>A0A0B1TGX2_OESDE</name>